<comment type="subcellular location">
    <subcellularLocation>
        <location evidence="1">Cytoplasm</location>
    </subcellularLocation>
    <subcellularLocation>
        <location evidence="1">Nucleus</location>
    </subcellularLocation>
</comment>
<dbReference type="InterPro" id="IPR018222">
    <property type="entry name" value="Nuclear_transport_factor_2_euk"/>
</dbReference>
<dbReference type="InterPro" id="IPR032710">
    <property type="entry name" value="NTF2-like_dom_sf"/>
</dbReference>
<keyword evidence="1" id="KW-0653">Protein transport</keyword>
<keyword evidence="1" id="KW-0539">Nucleus</keyword>
<evidence type="ECO:0000259" key="2">
    <source>
        <dbReference type="PROSITE" id="PS50177"/>
    </source>
</evidence>
<protein>
    <recommendedName>
        <fullName evidence="1">Nuclear transport factor 2</fullName>
        <shortName evidence="1">NTF-2</shortName>
    </recommendedName>
</protein>
<keyword evidence="4" id="KW-1185">Reference proteome</keyword>
<evidence type="ECO:0000313" key="4">
    <source>
        <dbReference type="Proteomes" id="UP001159405"/>
    </source>
</evidence>
<sequence>MNPHFEKVGQEFAKTYYGLFDSNRANLAALYMDVSMLTFEGQQFQGTQAIIKKITELPFKVVQHIITTVDCQPSGENGVLVFVVGQLKTDDDPPHSFSQTFQLFKKDTNSYFVLNDMFRLSLHHG</sequence>
<accession>A0ABN8PMC0</accession>
<dbReference type="PANTHER" id="PTHR12612">
    <property type="entry name" value="NUCLEAR TRANSPORT FACTOR 2"/>
    <property type="match status" value="1"/>
</dbReference>
<organism evidence="3 4">
    <name type="scientific">Porites lobata</name>
    <dbReference type="NCBI Taxonomy" id="104759"/>
    <lineage>
        <taxon>Eukaryota</taxon>
        <taxon>Metazoa</taxon>
        <taxon>Cnidaria</taxon>
        <taxon>Anthozoa</taxon>
        <taxon>Hexacorallia</taxon>
        <taxon>Scleractinia</taxon>
        <taxon>Fungiina</taxon>
        <taxon>Poritidae</taxon>
        <taxon>Porites</taxon>
    </lineage>
</organism>
<keyword evidence="1" id="KW-0813">Transport</keyword>
<dbReference type="Gene3D" id="3.10.450.50">
    <property type="match status" value="1"/>
</dbReference>
<proteinExistence type="predicted"/>
<gene>
    <name evidence="3" type="ORF">PLOB_00044638</name>
</gene>
<name>A0ABN8PMC0_9CNID</name>
<dbReference type="CDD" id="cd00780">
    <property type="entry name" value="NTF2"/>
    <property type="match status" value="1"/>
</dbReference>
<dbReference type="Pfam" id="PF02136">
    <property type="entry name" value="NTF2"/>
    <property type="match status" value="1"/>
</dbReference>
<comment type="caution">
    <text evidence="3">The sequence shown here is derived from an EMBL/GenBank/DDBJ whole genome shotgun (WGS) entry which is preliminary data.</text>
</comment>
<dbReference type="InterPro" id="IPR002075">
    <property type="entry name" value="NTF2_dom"/>
</dbReference>
<evidence type="ECO:0000256" key="1">
    <source>
        <dbReference type="RuleBase" id="RU369002"/>
    </source>
</evidence>
<keyword evidence="1" id="KW-0963">Cytoplasm</keyword>
<evidence type="ECO:0000313" key="3">
    <source>
        <dbReference type="EMBL" id="CAH3145672.1"/>
    </source>
</evidence>
<dbReference type="EMBL" id="CALNXK010000076">
    <property type="protein sequence ID" value="CAH3145672.1"/>
    <property type="molecule type" value="Genomic_DNA"/>
</dbReference>
<feature type="domain" description="NTF2" evidence="2">
    <location>
        <begin position="8"/>
        <end position="120"/>
    </location>
</feature>
<dbReference type="PROSITE" id="PS50177">
    <property type="entry name" value="NTF2_DOMAIN"/>
    <property type="match status" value="1"/>
</dbReference>
<dbReference type="Proteomes" id="UP001159405">
    <property type="component" value="Unassembled WGS sequence"/>
</dbReference>
<comment type="function">
    <text evidence="1">Has a role in nuclear-cytoplasmic transport of proteins and mRNAs.</text>
</comment>
<reference evidence="3 4" key="1">
    <citation type="submission" date="2022-05" db="EMBL/GenBank/DDBJ databases">
        <authorList>
            <consortium name="Genoscope - CEA"/>
            <person name="William W."/>
        </authorList>
    </citation>
    <scope>NUCLEOTIDE SEQUENCE [LARGE SCALE GENOMIC DNA]</scope>
</reference>
<dbReference type="InterPro" id="IPR045875">
    <property type="entry name" value="NTF2"/>
</dbReference>
<dbReference type="SUPFAM" id="SSF54427">
    <property type="entry name" value="NTF2-like"/>
    <property type="match status" value="1"/>
</dbReference>